<protein>
    <submittedName>
        <fullName evidence="2">Uncharacterized protein</fullName>
    </submittedName>
</protein>
<feature type="compositionally biased region" description="Basic and acidic residues" evidence="1">
    <location>
        <begin position="370"/>
        <end position="381"/>
    </location>
</feature>
<organism evidence="2 3">
    <name type="scientific">Ceratopteris richardii</name>
    <name type="common">Triangle waterfern</name>
    <dbReference type="NCBI Taxonomy" id="49495"/>
    <lineage>
        <taxon>Eukaryota</taxon>
        <taxon>Viridiplantae</taxon>
        <taxon>Streptophyta</taxon>
        <taxon>Embryophyta</taxon>
        <taxon>Tracheophyta</taxon>
        <taxon>Polypodiopsida</taxon>
        <taxon>Polypodiidae</taxon>
        <taxon>Polypodiales</taxon>
        <taxon>Pteridineae</taxon>
        <taxon>Pteridaceae</taxon>
        <taxon>Parkerioideae</taxon>
        <taxon>Ceratopteris</taxon>
    </lineage>
</organism>
<sequence length="554" mass="60761">MDYAQSKDEVAQTDLSPSHEVKISTNDEENSAKNLDGDDSGVSTEVCMNSHEQLDAQEPANVLPAREIQKTSSTCIVSESEEYEPTDCCHIDDHPENLKAHSDDQSVQVDDDTGHTSFATKMDSSHTEETKKEKDAFEEKSDHQHRGSTGITANASLNIPEEILSEDLPVHPSTLPGNESHQQQEQPFIGESVLTPHRNVGMVGEHGDLKNALDLFLDPNNQEWSDLEFGETTVPSTSMEGWHRFDDGTLNANIGYIEEAHGKHHRIRTWEHLLDGGLAKTEKSQIVSVSPDKDNHIRLPSPGNPFLKGLDGRDSFEANELAQFRNTPCTDGTIRQPEENFSSFPEEELDSRKAQRDSSSDTQAVSEVQNNDHKPEKQDMKMHLQASSSLDFMEPVQAPSFISLVDPKSQAFFGASMPKDQANKFQHGGEDKGDKSVEGLSMVLPCSQEITRSTSLSNLGSNMPGQQPGSCPSSTLDQESDDSKKESQPSSSDQLNSGFLSPNFSPLVQKVLDVVRNTPAAANGMLNSVRQAVGQNASVKKSSSGSLLTRCMCW</sequence>
<feature type="region of interest" description="Disordered" evidence="1">
    <location>
        <begin position="326"/>
        <end position="381"/>
    </location>
</feature>
<evidence type="ECO:0000256" key="1">
    <source>
        <dbReference type="SAM" id="MobiDB-lite"/>
    </source>
</evidence>
<feature type="compositionally biased region" description="Basic and acidic residues" evidence="1">
    <location>
        <begin position="123"/>
        <end position="145"/>
    </location>
</feature>
<dbReference type="OrthoDB" id="1975139at2759"/>
<dbReference type="Proteomes" id="UP000825935">
    <property type="component" value="Chromosome 1"/>
</dbReference>
<gene>
    <name evidence="2" type="ORF">KP509_01G054600</name>
</gene>
<keyword evidence="3" id="KW-1185">Reference proteome</keyword>
<name>A0A8T2VD46_CERRI</name>
<accession>A0A8T2VD46</accession>
<feature type="region of interest" description="Disordered" evidence="1">
    <location>
        <begin position="1"/>
        <end position="44"/>
    </location>
</feature>
<feature type="region of interest" description="Disordered" evidence="1">
    <location>
        <begin position="97"/>
        <end position="154"/>
    </location>
</feature>
<evidence type="ECO:0000313" key="3">
    <source>
        <dbReference type="Proteomes" id="UP000825935"/>
    </source>
</evidence>
<comment type="caution">
    <text evidence="2">The sequence shown here is derived from an EMBL/GenBank/DDBJ whole genome shotgun (WGS) entry which is preliminary data.</text>
</comment>
<reference evidence="2" key="1">
    <citation type="submission" date="2021-08" db="EMBL/GenBank/DDBJ databases">
        <title>WGS assembly of Ceratopteris richardii.</title>
        <authorList>
            <person name="Marchant D.B."/>
            <person name="Chen G."/>
            <person name="Jenkins J."/>
            <person name="Shu S."/>
            <person name="Leebens-Mack J."/>
            <person name="Grimwood J."/>
            <person name="Schmutz J."/>
            <person name="Soltis P."/>
            <person name="Soltis D."/>
            <person name="Chen Z.-H."/>
        </authorList>
    </citation>
    <scope>NUCLEOTIDE SEQUENCE</scope>
    <source>
        <strain evidence="2">Whitten #5841</strain>
        <tissue evidence="2">Leaf</tissue>
    </source>
</reference>
<feature type="compositionally biased region" description="Basic and acidic residues" evidence="1">
    <location>
        <begin position="1"/>
        <end position="10"/>
    </location>
</feature>
<dbReference type="AlphaFoldDB" id="A0A8T2VD46"/>
<dbReference type="EMBL" id="CM035406">
    <property type="protein sequence ID" value="KAH7446417.1"/>
    <property type="molecule type" value="Genomic_DNA"/>
</dbReference>
<proteinExistence type="predicted"/>
<feature type="compositionally biased region" description="Polar residues" evidence="1">
    <location>
        <begin position="488"/>
        <end position="499"/>
    </location>
</feature>
<feature type="compositionally biased region" description="Basic and acidic residues" evidence="1">
    <location>
        <begin position="350"/>
        <end position="359"/>
    </location>
</feature>
<feature type="region of interest" description="Disordered" evidence="1">
    <location>
        <begin position="288"/>
        <end position="312"/>
    </location>
</feature>
<feature type="region of interest" description="Disordered" evidence="1">
    <location>
        <begin position="455"/>
        <end position="499"/>
    </location>
</feature>
<feature type="compositionally biased region" description="Polar residues" evidence="1">
    <location>
        <begin position="360"/>
        <end position="369"/>
    </location>
</feature>
<feature type="compositionally biased region" description="Polar residues" evidence="1">
    <location>
        <begin position="455"/>
        <end position="477"/>
    </location>
</feature>
<evidence type="ECO:0000313" key="2">
    <source>
        <dbReference type="EMBL" id="KAH7446417.1"/>
    </source>
</evidence>